<dbReference type="InterPro" id="IPR011992">
    <property type="entry name" value="EF-hand-dom_pair"/>
</dbReference>
<comment type="caution">
    <text evidence="1">The sequence shown here is derived from an EMBL/GenBank/DDBJ whole genome shotgun (WGS) entry which is preliminary data.</text>
</comment>
<evidence type="ECO:0000313" key="1">
    <source>
        <dbReference type="EMBL" id="KAK7208311.1"/>
    </source>
</evidence>
<accession>A0ABR1FEP1</accession>
<organism evidence="1 2">
    <name type="scientific">Myxozyma melibiosi</name>
    <dbReference type="NCBI Taxonomy" id="54550"/>
    <lineage>
        <taxon>Eukaryota</taxon>
        <taxon>Fungi</taxon>
        <taxon>Dikarya</taxon>
        <taxon>Ascomycota</taxon>
        <taxon>Saccharomycotina</taxon>
        <taxon>Lipomycetes</taxon>
        <taxon>Lipomycetales</taxon>
        <taxon>Lipomycetaceae</taxon>
        <taxon>Myxozyma</taxon>
    </lineage>
</organism>
<dbReference type="RefSeq" id="XP_064771344.1">
    <property type="nucleotide sequence ID" value="XM_064911826.1"/>
</dbReference>
<dbReference type="GeneID" id="90037338"/>
<protein>
    <submittedName>
        <fullName evidence="1">Uncharacterized protein</fullName>
    </submittedName>
</protein>
<gene>
    <name evidence="1" type="ORF">BZA70DRAFT_273416</name>
</gene>
<evidence type="ECO:0000313" key="2">
    <source>
        <dbReference type="Proteomes" id="UP001498771"/>
    </source>
</evidence>
<dbReference type="Proteomes" id="UP001498771">
    <property type="component" value="Unassembled WGS sequence"/>
</dbReference>
<sequence length="118" mass="13455">MAAYAADDDDGDTRRIYLVSAALSPEEYRVYPRWFAELVPHGHLTLTLDDMLVFADRFGVSEQDKWKIFDVFESPLTTLEKGEFYAFVRLIGHVLTGKEPSRALAFQQGMPLFSTFLS</sequence>
<keyword evidence="2" id="KW-1185">Reference proteome</keyword>
<dbReference type="SUPFAM" id="SSF47473">
    <property type="entry name" value="EF-hand"/>
    <property type="match status" value="1"/>
</dbReference>
<proteinExistence type="predicted"/>
<name>A0ABR1FEP1_9ASCO</name>
<dbReference type="EMBL" id="JBBJBU010000001">
    <property type="protein sequence ID" value="KAK7208311.1"/>
    <property type="molecule type" value="Genomic_DNA"/>
</dbReference>
<reference evidence="1 2" key="1">
    <citation type="submission" date="2024-03" db="EMBL/GenBank/DDBJ databases">
        <title>Genome-scale model development and genomic sequencing of the oleaginous clade Lipomyces.</title>
        <authorList>
            <consortium name="Lawrence Berkeley National Laboratory"/>
            <person name="Czajka J.J."/>
            <person name="Han Y."/>
            <person name="Kim J."/>
            <person name="Mondo S.J."/>
            <person name="Hofstad B.A."/>
            <person name="Robles A."/>
            <person name="Haridas S."/>
            <person name="Riley R."/>
            <person name="LaButti K."/>
            <person name="Pangilinan J."/>
            <person name="Andreopoulos W."/>
            <person name="Lipzen A."/>
            <person name="Yan J."/>
            <person name="Wang M."/>
            <person name="Ng V."/>
            <person name="Grigoriev I.V."/>
            <person name="Spatafora J.W."/>
            <person name="Magnuson J.K."/>
            <person name="Baker S.E."/>
            <person name="Pomraning K.R."/>
        </authorList>
    </citation>
    <scope>NUCLEOTIDE SEQUENCE [LARGE SCALE GENOMIC DNA]</scope>
    <source>
        <strain evidence="1 2">Phaff 52-87</strain>
    </source>
</reference>